<evidence type="ECO:0000256" key="4">
    <source>
        <dbReference type="ARBA" id="ARBA00022692"/>
    </source>
</evidence>
<reference evidence="9" key="2">
    <citation type="journal article" date="2021" name="PeerJ">
        <title>Extensive microbial diversity within the chicken gut microbiome revealed by metagenomics and culture.</title>
        <authorList>
            <person name="Gilroy R."/>
            <person name="Ravi A."/>
            <person name="Getino M."/>
            <person name="Pursley I."/>
            <person name="Horton D.L."/>
            <person name="Alikhan N.F."/>
            <person name="Baker D."/>
            <person name="Gharbi K."/>
            <person name="Hall N."/>
            <person name="Watson M."/>
            <person name="Adriaenssens E.M."/>
            <person name="Foster-Nyarko E."/>
            <person name="Jarju S."/>
            <person name="Secka A."/>
            <person name="Antonio M."/>
            <person name="Oren A."/>
            <person name="Chaudhuri R.R."/>
            <person name="La Ragione R."/>
            <person name="Hildebrand F."/>
            <person name="Pallen M.J."/>
        </authorList>
    </citation>
    <scope>NUCLEOTIDE SEQUENCE</scope>
    <source>
        <strain evidence="9">6086</strain>
    </source>
</reference>
<protein>
    <submittedName>
        <fullName evidence="9">Carbohydrate ABC transporter permease</fullName>
    </submittedName>
</protein>
<proteinExistence type="inferred from homology"/>
<evidence type="ECO:0000259" key="8">
    <source>
        <dbReference type="PROSITE" id="PS50928"/>
    </source>
</evidence>
<dbReference type="Proteomes" id="UP000824141">
    <property type="component" value="Unassembled WGS sequence"/>
</dbReference>
<dbReference type="InterPro" id="IPR000515">
    <property type="entry name" value="MetI-like"/>
</dbReference>
<accession>A0A9D1FRR0</accession>
<dbReference type="PROSITE" id="PS50928">
    <property type="entry name" value="ABC_TM1"/>
    <property type="match status" value="1"/>
</dbReference>
<dbReference type="PANTHER" id="PTHR43744">
    <property type="entry name" value="ABC TRANSPORTER PERMEASE PROTEIN MG189-RELATED-RELATED"/>
    <property type="match status" value="1"/>
</dbReference>
<dbReference type="GO" id="GO:0055085">
    <property type="term" value="P:transmembrane transport"/>
    <property type="evidence" value="ECO:0007669"/>
    <property type="project" value="InterPro"/>
</dbReference>
<dbReference type="Pfam" id="PF00528">
    <property type="entry name" value="BPD_transp_1"/>
    <property type="match status" value="1"/>
</dbReference>
<reference evidence="9" key="1">
    <citation type="submission" date="2020-10" db="EMBL/GenBank/DDBJ databases">
        <authorList>
            <person name="Gilroy R."/>
        </authorList>
    </citation>
    <scope>NUCLEOTIDE SEQUENCE</scope>
    <source>
        <strain evidence="9">6086</strain>
    </source>
</reference>
<feature type="transmembrane region" description="Helical" evidence="7">
    <location>
        <begin position="105"/>
        <end position="127"/>
    </location>
</feature>
<evidence type="ECO:0000256" key="6">
    <source>
        <dbReference type="ARBA" id="ARBA00023136"/>
    </source>
</evidence>
<evidence type="ECO:0000256" key="1">
    <source>
        <dbReference type="ARBA" id="ARBA00004651"/>
    </source>
</evidence>
<evidence type="ECO:0000313" key="9">
    <source>
        <dbReference type="EMBL" id="HIS78763.1"/>
    </source>
</evidence>
<name>A0A9D1FRR0_9FIRM</name>
<keyword evidence="3" id="KW-1003">Cell membrane</keyword>
<evidence type="ECO:0000256" key="5">
    <source>
        <dbReference type="ARBA" id="ARBA00022989"/>
    </source>
</evidence>
<sequence>MTRKRRAVSVLAGFFLLIFALSALTPFLFMAAVSLTQKTTLNLNFAGESFDLRNYISVFRNLNIARNFANSLIVTGGSCILNILICSMAAYGFTKKRWPGRDKVFAVYLATLVVPSQVTLIPVFIIIRSLNLINTHIALMLPILNAFGVFLMRQFMENVPDELIEAARIDGCGEIRVFRSVVIPLIRPVIISLTVFTFITSWNDFLWPLVICTNQNMHTLTLAISALKGNYSTNYGLVMAGSMIAFLPPFILYIFLQKQFVEGIALSGIKG</sequence>
<evidence type="ECO:0000256" key="2">
    <source>
        <dbReference type="ARBA" id="ARBA00022448"/>
    </source>
</evidence>
<feature type="domain" description="ABC transmembrane type-1" evidence="8">
    <location>
        <begin position="68"/>
        <end position="256"/>
    </location>
</feature>
<evidence type="ECO:0000256" key="3">
    <source>
        <dbReference type="ARBA" id="ARBA00022475"/>
    </source>
</evidence>
<dbReference type="AlphaFoldDB" id="A0A9D1FRR0"/>
<keyword evidence="2 7" id="KW-0813">Transport</keyword>
<keyword evidence="5 7" id="KW-1133">Transmembrane helix</keyword>
<feature type="transmembrane region" description="Helical" evidence="7">
    <location>
        <begin position="133"/>
        <end position="156"/>
    </location>
</feature>
<organism evidence="9 10">
    <name type="scientific">Candidatus Caccousia stercoris</name>
    <dbReference type="NCBI Taxonomy" id="2840723"/>
    <lineage>
        <taxon>Bacteria</taxon>
        <taxon>Bacillati</taxon>
        <taxon>Bacillota</taxon>
        <taxon>Clostridia</taxon>
        <taxon>Eubacteriales</taxon>
        <taxon>Oscillospiraceae</taxon>
        <taxon>Oscillospiraceae incertae sedis</taxon>
        <taxon>Candidatus Caccousia</taxon>
    </lineage>
</organism>
<dbReference type="PANTHER" id="PTHR43744:SF12">
    <property type="entry name" value="ABC TRANSPORTER PERMEASE PROTEIN MG189-RELATED"/>
    <property type="match status" value="1"/>
</dbReference>
<dbReference type="Gene3D" id="1.10.3720.10">
    <property type="entry name" value="MetI-like"/>
    <property type="match status" value="1"/>
</dbReference>
<feature type="transmembrane region" description="Helical" evidence="7">
    <location>
        <begin position="68"/>
        <end position="93"/>
    </location>
</feature>
<comment type="caution">
    <text evidence="9">The sequence shown here is derived from an EMBL/GenBank/DDBJ whole genome shotgun (WGS) entry which is preliminary data.</text>
</comment>
<keyword evidence="6 7" id="KW-0472">Membrane</keyword>
<dbReference type="GO" id="GO:0005886">
    <property type="term" value="C:plasma membrane"/>
    <property type="evidence" value="ECO:0007669"/>
    <property type="project" value="UniProtKB-SubCell"/>
</dbReference>
<dbReference type="CDD" id="cd06261">
    <property type="entry name" value="TM_PBP2"/>
    <property type="match status" value="1"/>
</dbReference>
<dbReference type="InterPro" id="IPR035906">
    <property type="entry name" value="MetI-like_sf"/>
</dbReference>
<feature type="transmembrane region" description="Helical" evidence="7">
    <location>
        <begin position="177"/>
        <end position="199"/>
    </location>
</feature>
<comment type="subcellular location">
    <subcellularLocation>
        <location evidence="1 7">Cell membrane</location>
        <topology evidence="1 7">Multi-pass membrane protein</topology>
    </subcellularLocation>
</comment>
<evidence type="ECO:0000313" key="10">
    <source>
        <dbReference type="Proteomes" id="UP000824141"/>
    </source>
</evidence>
<evidence type="ECO:0000256" key="7">
    <source>
        <dbReference type="RuleBase" id="RU363032"/>
    </source>
</evidence>
<comment type="similarity">
    <text evidence="7">Belongs to the binding-protein-dependent transport system permease family.</text>
</comment>
<dbReference type="SUPFAM" id="SSF161098">
    <property type="entry name" value="MetI-like"/>
    <property type="match status" value="1"/>
</dbReference>
<feature type="transmembrane region" description="Helical" evidence="7">
    <location>
        <begin position="235"/>
        <end position="256"/>
    </location>
</feature>
<dbReference type="EMBL" id="DVJM01000106">
    <property type="protein sequence ID" value="HIS78763.1"/>
    <property type="molecule type" value="Genomic_DNA"/>
</dbReference>
<gene>
    <name evidence="9" type="ORF">IAD03_05270</name>
</gene>
<keyword evidence="4 7" id="KW-0812">Transmembrane</keyword>